<dbReference type="EMBL" id="ML213753">
    <property type="protein sequence ID" value="TFK31435.1"/>
    <property type="molecule type" value="Genomic_DNA"/>
</dbReference>
<dbReference type="InterPro" id="IPR041371">
    <property type="entry name" value="GH92_N"/>
</dbReference>
<gene>
    <name evidence="2" type="ORF">BDQ12DRAFT_618900</name>
</gene>
<feature type="domain" description="Glycosyl hydrolase family 92 N-terminal" evidence="1">
    <location>
        <begin position="30"/>
        <end position="115"/>
    </location>
</feature>
<sequence>PIAQCSEFDKCATSLDGRKTLRKILPNGLPDNFASPGCFSTNLSNSIHVKLTSAQRTALHRYTFPAGITHPRIAVDITDDGQRSSTNPVMTLDPDTAEVKGCASFASSFGPGEFEFCFDDEIVLIVSGLVRSYSTVTCVNFKGEGKAL</sequence>
<dbReference type="Pfam" id="PF17678">
    <property type="entry name" value="Glyco_hydro_92N"/>
    <property type="match status" value="1"/>
</dbReference>
<organism evidence="2 3">
    <name type="scientific">Crucibulum laeve</name>
    <dbReference type="NCBI Taxonomy" id="68775"/>
    <lineage>
        <taxon>Eukaryota</taxon>
        <taxon>Fungi</taxon>
        <taxon>Dikarya</taxon>
        <taxon>Basidiomycota</taxon>
        <taxon>Agaricomycotina</taxon>
        <taxon>Agaricomycetes</taxon>
        <taxon>Agaricomycetidae</taxon>
        <taxon>Agaricales</taxon>
        <taxon>Agaricineae</taxon>
        <taxon>Nidulariaceae</taxon>
        <taxon>Crucibulum</taxon>
    </lineage>
</organism>
<name>A0A5C3LFP0_9AGAR</name>
<accession>A0A5C3LFP0</accession>
<dbReference type="AlphaFoldDB" id="A0A5C3LFP0"/>
<dbReference type="STRING" id="68775.A0A5C3LFP0"/>
<reference evidence="2 3" key="1">
    <citation type="journal article" date="2019" name="Nat. Ecol. Evol.">
        <title>Megaphylogeny resolves global patterns of mushroom evolution.</title>
        <authorList>
            <person name="Varga T."/>
            <person name="Krizsan K."/>
            <person name="Foldi C."/>
            <person name="Dima B."/>
            <person name="Sanchez-Garcia M."/>
            <person name="Sanchez-Ramirez S."/>
            <person name="Szollosi G.J."/>
            <person name="Szarkandi J.G."/>
            <person name="Papp V."/>
            <person name="Albert L."/>
            <person name="Andreopoulos W."/>
            <person name="Angelini C."/>
            <person name="Antonin V."/>
            <person name="Barry K.W."/>
            <person name="Bougher N.L."/>
            <person name="Buchanan P."/>
            <person name="Buyck B."/>
            <person name="Bense V."/>
            <person name="Catcheside P."/>
            <person name="Chovatia M."/>
            <person name="Cooper J."/>
            <person name="Damon W."/>
            <person name="Desjardin D."/>
            <person name="Finy P."/>
            <person name="Geml J."/>
            <person name="Haridas S."/>
            <person name="Hughes K."/>
            <person name="Justo A."/>
            <person name="Karasinski D."/>
            <person name="Kautmanova I."/>
            <person name="Kiss B."/>
            <person name="Kocsube S."/>
            <person name="Kotiranta H."/>
            <person name="LaButti K.M."/>
            <person name="Lechner B.E."/>
            <person name="Liimatainen K."/>
            <person name="Lipzen A."/>
            <person name="Lukacs Z."/>
            <person name="Mihaltcheva S."/>
            <person name="Morgado L.N."/>
            <person name="Niskanen T."/>
            <person name="Noordeloos M.E."/>
            <person name="Ohm R.A."/>
            <person name="Ortiz-Santana B."/>
            <person name="Ovrebo C."/>
            <person name="Racz N."/>
            <person name="Riley R."/>
            <person name="Savchenko A."/>
            <person name="Shiryaev A."/>
            <person name="Soop K."/>
            <person name="Spirin V."/>
            <person name="Szebenyi C."/>
            <person name="Tomsovsky M."/>
            <person name="Tulloss R.E."/>
            <person name="Uehling J."/>
            <person name="Grigoriev I.V."/>
            <person name="Vagvolgyi C."/>
            <person name="Papp T."/>
            <person name="Martin F.M."/>
            <person name="Miettinen O."/>
            <person name="Hibbett D.S."/>
            <person name="Nagy L.G."/>
        </authorList>
    </citation>
    <scope>NUCLEOTIDE SEQUENCE [LARGE SCALE GENOMIC DNA]</scope>
    <source>
        <strain evidence="2 3">CBS 166.37</strain>
    </source>
</reference>
<dbReference type="OrthoDB" id="449263at2759"/>
<keyword evidence="3" id="KW-1185">Reference proteome</keyword>
<dbReference type="Gene3D" id="2.70.98.10">
    <property type="match status" value="1"/>
</dbReference>
<proteinExistence type="predicted"/>
<evidence type="ECO:0000259" key="1">
    <source>
        <dbReference type="Pfam" id="PF17678"/>
    </source>
</evidence>
<feature type="non-terminal residue" evidence="2">
    <location>
        <position position="1"/>
    </location>
</feature>
<dbReference type="GO" id="GO:0030246">
    <property type="term" value="F:carbohydrate binding"/>
    <property type="evidence" value="ECO:0007669"/>
    <property type="project" value="InterPro"/>
</dbReference>
<evidence type="ECO:0000313" key="2">
    <source>
        <dbReference type="EMBL" id="TFK31435.1"/>
    </source>
</evidence>
<dbReference type="Proteomes" id="UP000308652">
    <property type="component" value="Unassembled WGS sequence"/>
</dbReference>
<dbReference type="InterPro" id="IPR014718">
    <property type="entry name" value="GH-type_carb-bd"/>
</dbReference>
<evidence type="ECO:0000313" key="3">
    <source>
        <dbReference type="Proteomes" id="UP000308652"/>
    </source>
</evidence>
<protein>
    <recommendedName>
        <fullName evidence="1">Glycosyl hydrolase family 92 N-terminal domain-containing protein</fullName>
    </recommendedName>
</protein>